<keyword evidence="1" id="KW-0812">Transmembrane</keyword>
<dbReference type="EMBL" id="DXBC01000047">
    <property type="protein sequence ID" value="HIZ78801.1"/>
    <property type="molecule type" value="Genomic_DNA"/>
</dbReference>
<evidence type="ECO:0000313" key="3">
    <source>
        <dbReference type="Proteomes" id="UP000824101"/>
    </source>
</evidence>
<protein>
    <submittedName>
        <fullName evidence="2">DUF5058 family protein</fullName>
    </submittedName>
</protein>
<reference evidence="2" key="2">
    <citation type="submission" date="2021-04" db="EMBL/GenBank/DDBJ databases">
        <authorList>
            <person name="Gilroy R."/>
        </authorList>
    </citation>
    <scope>NUCLEOTIDE SEQUENCE</scope>
    <source>
        <strain evidence="2">ChiBcec1-1093</strain>
    </source>
</reference>
<dbReference type="Pfam" id="PF16481">
    <property type="entry name" value="DUF5058"/>
    <property type="match status" value="1"/>
</dbReference>
<reference evidence="2" key="1">
    <citation type="journal article" date="2021" name="PeerJ">
        <title>Extensive microbial diversity within the chicken gut microbiome revealed by metagenomics and culture.</title>
        <authorList>
            <person name="Gilroy R."/>
            <person name="Ravi A."/>
            <person name="Getino M."/>
            <person name="Pursley I."/>
            <person name="Horton D.L."/>
            <person name="Alikhan N.F."/>
            <person name="Baker D."/>
            <person name="Gharbi K."/>
            <person name="Hall N."/>
            <person name="Watson M."/>
            <person name="Adriaenssens E.M."/>
            <person name="Foster-Nyarko E."/>
            <person name="Jarju S."/>
            <person name="Secka A."/>
            <person name="Antonio M."/>
            <person name="Oren A."/>
            <person name="Chaudhuri R.R."/>
            <person name="La Ragione R."/>
            <person name="Hildebrand F."/>
            <person name="Pallen M.J."/>
        </authorList>
    </citation>
    <scope>NUCLEOTIDE SEQUENCE</scope>
    <source>
        <strain evidence="2">ChiBcec1-1093</strain>
    </source>
</reference>
<feature type="transmembrane region" description="Helical" evidence="1">
    <location>
        <begin position="51"/>
        <end position="77"/>
    </location>
</feature>
<proteinExistence type="predicted"/>
<gene>
    <name evidence="2" type="ORF">IAA17_03340</name>
</gene>
<feature type="transmembrane region" description="Helical" evidence="1">
    <location>
        <begin position="186"/>
        <end position="206"/>
    </location>
</feature>
<feature type="transmembrane region" description="Helical" evidence="1">
    <location>
        <begin position="12"/>
        <end position="31"/>
    </location>
</feature>
<dbReference type="AlphaFoldDB" id="A0A9D2K4Y9"/>
<accession>A0A9D2K4Y9</accession>
<dbReference type="Proteomes" id="UP000824101">
    <property type="component" value="Unassembled WGS sequence"/>
</dbReference>
<evidence type="ECO:0000256" key="1">
    <source>
        <dbReference type="SAM" id="Phobius"/>
    </source>
</evidence>
<name>A0A9D2K4Y9_9FIRM</name>
<feature type="transmembrane region" description="Helical" evidence="1">
    <location>
        <begin position="126"/>
        <end position="148"/>
    </location>
</feature>
<feature type="transmembrane region" description="Helical" evidence="1">
    <location>
        <begin position="218"/>
        <end position="237"/>
    </location>
</feature>
<dbReference type="InterPro" id="IPR032479">
    <property type="entry name" value="DUF5058"/>
</dbReference>
<sequence>MSFMDVMNSPLLYILVSAGILYILIFCAITFRKAYRHALDIGMSKEKLRTVIISSAIYTIVPSISIVIGLFSLSMVIGVPWSWFRLSVVGAVTYELMAADMAATGAGYESVAALNAIGDPSVAGTLMFVMSIGILGGMLGVLIFGKRIQMGVLKARSKNGMIGALLTGVLSLAIIEAFLPLQLIKGPVYCAVAVTSCLATVLQMMLVKKLKINWYRNFIMAVTLIIGMASSLIWVQVLG</sequence>
<keyword evidence="1" id="KW-1133">Transmembrane helix</keyword>
<keyword evidence="1" id="KW-0472">Membrane</keyword>
<evidence type="ECO:0000313" key="2">
    <source>
        <dbReference type="EMBL" id="HIZ78801.1"/>
    </source>
</evidence>
<feature type="transmembrane region" description="Helical" evidence="1">
    <location>
        <begin position="160"/>
        <end position="180"/>
    </location>
</feature>
<organism evidence="2 3">
    <name type="scientific">Candidatus Lachnoclostridium stercorigallinarum</name>
    <dbReference type="NCBI Taxonomy" id="2838634"/>
    <lineage>
        <taxon>Bacteria</taxon>
        <taxon>Bacillati</taxon>
        <taxon>Bacillota</taxon>
        <taxon>Clostridia</taxon>
        <taxon>Lachnospirales</taxon>
        <taxon>Lachnospiraceae</taxon>
    </lineage>
</organism>
<comment type="caution">
    <text evidence="2">The sequence shown here is derived from an EMBL/GenBank/DDBJ whole genome shotgun (WGS) entry which is preliminary data.</text>
</comment>